<proteinExistence type="predicted"/>
<accession>A0AAD9P7X8</accession>
<dbReference type="CDD" id="cd12100">
    <property type="entry name" value="DD_CABYR_SP17"/>
    <property type="match status" value="1"/>
</dbReference>
<dbReference type="EMBL" id="JAODUO010000098">
    <property type="protein sequence ID" value="KAK2189720.1"/>
    <property type="molecule type" value="Genomic_DNA"/>
</dbReference>
<dbReference type="AlphaFoldDB" id="A0AAD9P7X8"/>
<evidence type="ECO:0000313" key="2">
    <source>
        <dbReference type="EMBL" id="KAK2189720.1"/>
    </source>
</evidence>
<evidence type="ECO:0000259" key="1">
    <source>
        <dbReference type="SMART" id="SM00394"/>
    </source>
</evidence>
<sequence>MSFPVTKLEVPGSLSHNVKLSQLVKLRVPDGFHGILESLYREVLRAQPDDVISFMSLYLEDLLQERRGLEHAKGDAGSNILIG</sequence>
<dbReference type="SMART" id="SM00394">
    <property type="entry name" value="RIIa"/>
    <property type="match status" value="1"/>
</dbReference>
<reference evidence="2" key="1">
    <citation type="journal article" date="2023" name="Mol. Biol. Evol.">
        <title>Third-Generation Sequencing Reveals the Adaptive Role of the Epigenome in Three Deep-Sea Polychaetes.</title>
        <authorList>
            <person name="Perez M."/>
            <person name="Aroh O."/>
            <person name="Sun Y."/>
            <person name="Lan Y."/>
            <person name="Juniper S.K."/>
            <person name="Young C.R."/>
            <person name="Angers B."/>
            <person name="Qian P.Y."/>
        </authorList>
    </citation>
    <scope>NUCLEOTIDE SEQUENCE</scope>
    <source>
        <strain evidence="2">R07B-5</strain>
    </source>
</reference>
<dbReference type="Gene3D" id="1.20.890.10">
    <property type="entry name" value="cAMP-dependent protein kinase regulatory subunit, dimerization-anchoring domain"/>
    <property type="match status" value="1"/>
</dbReference>
<feature type="domain" description="RIIa" evidence="1">
    <location>
        <begin position="30"/>
        <end position="67"/>
    </location>
</feature>
<evidence type="ECO:0000313" key="3">
    <source>
        <dbReference type="Proteomes" id="UP001209878"/>
    </source>
</evidence>
<organism evidence="2 3">
    <name type="scientific">Ridgeia piscesae</name>
    <name type="common">Tubeworm</name>
    <dbReference type="NCBI Taxonomy" id="27915"/>
    <lineage>
        <taxon>Eukaryota</taxon>
        <taxon>Metazoa</taxon>
        <taxon>Spiralia</taxon>
        <taxon>Lophotrochozoa</taxon>
        <taxon>Annelida</taxon>
        <taxon>Polychaeta</taxon>
        <taxon>Sedentaria</taxon>
        <taxon>Canalipalpata</taxon>
        <taxon>Sabellida</taxon>
        <taxon>Siboglinidae</taxon>
        <taxon>Ridgeia</taxon>
    </lineage>
</organism>
<protein>
    <recommendedName>
        <fullName evidence="1">RIIa domain-containing protein</fullName>
    </recommendedName>
</protein>
<dbReference type="Pfam" id="PF02197">
    <property type="entry name" value="RIIa"/>
    <property type="match status" value="1"/>
</dbReference>
<dbReference type="Proteomes" id="UP001209878">
    <property type="component" value="Unassembled WGS sequence"/>
</dbReference>
<keyword evidence="3" id="KW-1185">Reference proteome</keyword>
<gene>
    <name evidence="2" type="ORF">NP493_98g00027</name>
</gene>
<dbReference type="InterPro" id="IPR047579">
    <property type="entry name" value="DD_CABYR_SP17"/>
</dbReference>
<comment type="caution">
    <text evidence="2">The sequence shown here is derived from an EMBL/GenBank/DDBJ whole genome shotgun (WGS) entry which is preliminary data.</text>
</comment>
<dbReference type="InterPro" id="IPR003117">
    <property type="entry name" value="cAMP_dep_PK_reg_su_I/II_a/b"/>
</dbReference>
<name>A0AAD9P7X8_RIDPI</name>
<dbReference type="SUPFAM" id="SSF47391">
    <property type="entry name" value="Dimerization-anchoring domain of cAMP-dependent PK regulatory subunit"/>
    <property type="match status" value="1"/>
</dbReference>